<dbReference type="Gene3D" id="1.10.3260.10">
    <property type="entry name" value="DNA ligase, ATP-dependent, N-terminal domain"/>
    <property type="match status" value="1"/>
</dbReference>
<dbReference type="NCBIfam" id="TIGR00574">
    <property type="entry name" value="dnl1"/>
    <property type="match status" value="1"/>
</dbReference>
<evidence type="ECO:0000256" key="2">
    <source>
        <dbReference type="ARBA" id="ARBA00004123"/>
    </source>
</evidence>
<reference evidence="22 23" key="1">
    <citation type="submission" date="2023-09" db="EMBL/GenBank/DDBJ databases">
        <title>Pangenome analysis of Batrachochytrium dendrobatidis and related Chytrids.</title>
        <authorList>
            <person name="Yacoub M.N."/>
            <person name="Stajich J.E."/>
            <person name="James T.Y."/>
        </authorList>
    </citation>
    <scope>NUCLEOTIDE SEQUENCE [LARGE SCALE GENOMIC DNA]</scope>
    <source>
        <strain evidence="22 23">JEL0888</strain>
    </source>
</reference>
<dbReference type="SUPFAM" id="SSF52113">
    <property type="entry name" value="BRCT domain"/>
    <property type="match status" value="2"/>
</dbReference>
<evidence type="ECO:0000256" key="14">
    <source>
        <dbReference type="ARBA" id="ARBA00023204"/>
    </source>
</evidence>
<dbReference type="InterPro" id="IPR012309">
    <property type="entry name" value="DNA_ligase_ATP-dep_C"/>
</dbReference>
<dbReference type="InterPro" id="IPR036599">
    <property type="entry name" value="DNA_ligase_N_sf"/>
</dbReference>
<dbReference type="CDD" id="cd07968">
    <property type="entry name" value="OBF_DNA_ligase_IV"/>
    <property type="match status" value="1"/>
</dbReference>
<keyword evidence="8" id="KW-0677">Repeat</keyword>
<evidence type="ECO:0000256" key="6">
    <source>
        <dbReference type="ARBA" id="ARBA00022598"/>
    </source>
</evidence>
<gene>
    <name evidence="22" type="primary">LIG4</name>
    <name evidence="22" type="ORF">HK105_202583</name>
</gene>
<dbReference type="EC" id="6.5.1.1" evidence="4"/>
<dbReference type="InterPro" id="IPR044125">
    <property type="entry name" value="Adenylation_DNA_ligase_IV"/>
</dbReference>
<feature type="domain" description="BRCT" evidence="21">
    <location>
        <begin position="1034"/>
        <end position="1105"/>
    </location>
</feature>
<evidence type="ECO:0000313" key="23">
    <source>
        <dbReference type="Proteomes" id="UP001527925"/>
    </source>
</evidence>
<evidence type="ECO:0000256" key="16">
    <source>
        <dbReference type="ARBA" id="ARBA00030676"/>
    </source>
</evidence>
<evidence type="ECO:0000256" key="17">
    <source>
        <dbReference type="ARBA" id="ARBA00031942"/>
    </source>
</evidence>
<dbReference type="InterPro" id="IPR000977">
    <property type="entry name" value="DNA_ligase_ATP-dep"/>
</dbReference>
<feature type="domain" description="ATP-dependent DNA ligase family profile" evidence="20">
    <location>
        <begin position="382"/>
        <end position="515"/>
    </location>
</feature>
<dbReference type="Gene3D" id="3.40.50.10190">
    <property type="entry name" value="BRCT domain"/>
    <property type="match status" value="2"/>
</dbReference>
<comment type="caution">
    <text evidence="22">The sequence shown here is derived from an EMBL/GenBank/DDBJ whole genome shotgun (WGS) entry which is preliminary data.</text>
</comment>
<comment type="similarity">
    <text evidence="3 19">Belongs to the ATP-dependent DNA ligase family.</text>
</comment>
<evidence type="ECO:0000256" key="18">
    <source>
        <dbReference type="ARBA" id="ARBA00034003"/>
    </source>
</evidence>
<dbReference type="SUPFAM" id="SSF50249">
    <property type="entry name" value="Nucleic acid-binding proteins"/>
    <property type="match status" value="1"/>
</dbReference>
<keyword evidence="14" id="KW-0234">DNA repair</keyword>
<dbReference type="Proteomes" id="UP001527925">
    <property type="component" value="Unassembled WGS sequence"/>
</dbReference>
<evidence type="ECO:0000313" key="22">
    <source>
        <dbReference type="EMBL" id="KAL2917710.1"/>
    </source>
</evidence>
<accession>A0ABR4NDW7</accession>
<dbReference type="PROSITE" id="PS50160">
    <property type="entry name" value="DNA_LIGASE_A3"/>
    <property type="match status" value="1"/>
</dbReference>
<dbReference type="InterPro" id="IPR001357">
    <property type="entry name" value="BRCT_dom"/>
</dbReference>
<dbReference type="Gene3D" id="3.30.470.30">
    <property type="entry name" value="DNA ligase/mRNA capping enzyme"/>
    <property type="match status" value="1"/>
</dbReference>
<dbReference type="InterPro" id="IPR012340">
    <property type="entry name" value="NA-bd_OB-fold"/>
</dbReference>
<dbReference type="PANTHER" id="PTHR45997">
    <property type="entry name" value="DNA LIGASE 4"/>
    <property type="match status" value="1"/>
</dbReference>
<dbReference type="GO" id="GO:0003910">
    <property type="term" value="F:DNA ligase (ATP) activity"/>
    <property type="evidence" value="ECO:0007669"/>
    <property type="project" value="UniProtKB-EC"/>
</dbReference>
<evidence type="ECO:0000256" key="15">
    <source>
        <dbReference type="ARBA" id="ARBA00023242"/>
    </source>
</evidence>
<keyword evidence="12" id="KW-0460">Magnesium</keyword>
<keyword evidence="11" id="KW-0067">ATP-binding</keyword>
<evidence type="ECO:0000259" key="21">
    <source>
        <dbReference type="PROSITE" id="PS50172"/>
    </source>
</evidence>
<dbReference type="Pfam" id="PF01068">
    <property type="entry name" value="DNA_ligase_A_M"/>
    <property type="match status" value="1"/>
</dbReference>
<evidence type="ECO:0000256" key="4">
    <source>
        <dbReference type="ARBA" id="ARBA00012727"/>
    </source>
</evidence>
<evidence type="ECO:0000256" key="7">
    <source>
        <dbReference type="ARBA" id="ARBA00022723"/>
    </source>
</evidence>
<proteinExistence type="inferred from homology"/>
<organism evidence="22 23">
    <name type="scientific">Polyrhizophydium stewartii</name>
    <dbReference type="NCBI Taxonomy" id="2732419"/>
    <lineage>
        <taxon>Eukaryota</taxon>
        <taxon>Fungi</taxon>
        <taxon>Fungi incertae sedis</taxon>
        <taxon>Chytridiomycota</taxon>
        <taxon>Chytridiomycota incertae sedis</taxon>
        <taxon>Chytridiomycetes</taxon>
        <taxon>Rhizophydiales</taxon>
        <taxon>Rhizophydiales incertae sedis</taxon>
        <taxon>Polyrhizophydium</taxon>
    </lineage>
</organism>
<dbReference type="InterPro" id="IPR012310">
    <property type="entry name" value="DNA_ligase_ATP-dep_cent"/>
</dbReference>
<dbReference type="InterPro" id="IPR036420">
    <property type="entry name" value="BRCT_dom_sf"/>
</dbReference>
<keyword evidence="6 22" id="KW-0436">Ligase</keyword>
<evidence type="ECO:0000256" key="5">
    <source>
        <dbReference type="ARBA" id="ARBA00022073"/>
    </source>
</evidence>
<evidence type="ECO:0000256" key="13">
    <source>
        <dbReference type="ARBA" id="ARBA00023172"/>
    </source>
</evidence>
<dbReference type="InterPro" id="IPR012308">
    <property type="entry name" value="DNA_ligase_ATP-dep_N"/>
</dbReference>
<dbReference type="Pfam" id="PF04675">
    <property type="entry name" value="DNA_ligase_A_N"/>
    <property type="match status" value="1"/>
</dbReference>
<evidence type="ECO:0000259" key="20">
    <source>
        <dbReference type="PROSITE" id="PS50160"/>
    </source>
</evidence>
<keyword evidence="10" id="KW-0227">DNA damage</keyword>
<dbReference type="SUPFAM" id="SSF56091">
    <property type="entry name" value="DNA ligase/mRNA capping enzyme, catalytic domain"/>
    <property type="match status" value="1"/>
</dbReference>
<evidence type="ECO:0000256" key="12">
    <source>
        <dbReference type="ARBA" id="ARBA00022842"/>
    </source>
</evidence>
<feature type="domain" description="BRCT" evidence="21">
    <location>
        <begin position="804"/>
        <end position="873"/>
    </location>
</feature>
<evidence type="ECO:0000256" key="9">
    <source>
        <dbReference type="ARBA" id="ARBA00022741"/>
    </source>
</evidence>
<evidence type="ECO:0000256" key="8">
    <source>
        <dbReference type="ARBA" id="ARBA00022737"/>
    </source>
</evidence>
<dbReference type="CDD" id="cd07903">
    <property type="entry name" value="Adenylation_DNA_ligase_IV"/>
    <property type="match status" value="1"/>
</dbReference>
<keyword evidence="23" id="KW-1185">Reference proteome</keyword>
<dbReference type="PANTHER" id="PTHR45997:SF1">
    <property type="entry name" value="DNA LIGASE 4"/>
    <property type="match status" value="1"/>
</dbReference>
<sequence length="1105" mass="120252">MKTRLAPISDTIASVASLTASAGPGQPPPGSFGRMAAALSLVRRQVSKDSKLAILRTLLDSLRPEMPDMLPVLRLLLPHLDTERAMGIREKSLARVYIKALGLAATSRDAEALLRYRDPSKAAGSVGDFPALLKRTVACRSTVRGVSALTIQQVNDKLDELARPTHRGILSSSLTSGPSSASAPATAASLDDRLHIFRFFLASLSPDEHAWLARIILKDLDIGVSEVHILPLFHPDAYETFNFCTSLRVVAEKLRDPLVRIGRPTITLFQPFRPMLSLRSSPNDTVAFMKGEPFWIESKLDGERFLVHMQRGTFMYWSRRSKDFTGFYGSTKARGALTPHIWDCIDASVTSCILDGEMMTFNSQTGELDPLSKFENARNEIAKSDRLQPCLVVFDMVFLNGRSLADEPLSARRERLGRLVRPKLGRLSLMQYKVATTAREIVKCLDEHMLQMHEGLIVKNPASKYVPDEKLNWIKIKPDYIDALGDDLDLVVVGGYFGNGNRANKLSQFLCAVRDDRSTASDGAQDSAGCTQQQPRFLTVCRIGSGFTANEIADISREHEGHWQMFDPSRCPAWLAHPPGAKDRPDMIIHPDVSRVVQVRGAQIVKSDSVAAGHTVRFPRFIRVRSDKTHADIMSVTELEAYVARNGGRMQRTLRDARGHEVAAASGTVSGSAARRSRPVHPSRSLAALQLLPDFVGADLSDVVLEDTLFRGIEFLVLPTVGGAGGAAPDASRGHVASDPVLGSSSPVMPFFPTRAPGPTLGSSQLVVDAETKPTAMSVGAFSQSHSARPRLRQAPNAPRPISSKHALEIAIAEHGGRCVQLPSATTKLVVTDTVNARAASLIKANKYDVVQSQYVRDCIAAGRVIPMHPRYLVHGTPATVDEMRWRIDDYGDSYYDDVDVEQLREIFSAAKDPMPVCAESPAGCTPGPAMTRLVKRRRTAQECCERYFSGGIPGIILMQVVAYVDRYPSVRVHAGLFGIAVGADATGLDLPGEACIVGDDAADPTAAAVDATDQYAQPGQFSDSHLELTALQIRAHGGVVVACLCAATTHVVVARSQRDRGSVFRRIRLAASARDAPLFHVVDERWVGESIARVGLADENAFAI</sequence>
<evidence type="ECO:0000256" key="10">
    <source>
        <dbReference type="ARBA" id="ARBA00022763"/>
    </source>
</evidence>
<name>A0ABR4NDW7_9FUNG</name>
<comment type="subcellular location">
    <subcellularLocation>
        <location evidence="2">Nucleus</location>
    </subcellularLocation>
</comment>
<evidence type="ECO:0000256" key="3">
    <source>
        <dbReference type="ARBA" id="ARBA00007572"/>
    </source>
</evidence>
<dbReference type="InterPro" id="IPR021536">
    <property type="entry name" value="DNA_ligase_IV_dom"/>
</dbReference>
<dbReference type="Gene3D" id="2.40.50.140">
    <property type="entry name" value="Nucleic acid-binding proteins"/>
    <property type="match status" value="1"/>
</dbReference>
<dbReference type="Pfam" id="PF04679">
    <property type="entry name" value="DNA_ligase_A_C"/>
    <property type="match status" value="1"/>
</dbReference>
<dbReference type="Pfam" id="PF11411">
    <property type="entry name" value="DNA_ligase_IV"/>
    <property type="match status" value="1"/>
</dbReference>
<evidence type="ECO:0000256" key="11">
    <source>
        <dbReference type="ARBA" id="ARBA00022840"/>
    </source>
</evidence>
<comment type="catalytic activity">
    <reaction evidence="18">
        <text>ATP + (deoxyribonucleotide)n-3'-hydroxyl + 5'-phospho-(deoxyribonucleotide)m = (deoxyribonucleotide)n+m + AMP + diphosphate.</text>
        <dbReference type="EC" id="6.5.1.1"/>
    </reaction>
</comment>
<dbReference type="EMBL" id="JADGIZ020000009">
    <property type="protein sequence ID" value="KAL2917710.1"/>
    <property type="molecule type" value="Genomic_DNA"/>
</dbReference>
<protein>
    <recommendedName>
        <fullName evidence="5">DNA ligase 4</fullName>
        <ecNumber evidence="4">6.5.1.1</ecNumber>
    </recommendedName>
    <alternativeName>
        <fullName evidence="17">DNA ligase IV</fullName>
    </alternativeName>
    <alternativeName>
        <fullName evidence="16">Polydeoxyribonucleotide synthase [ATP] 4</fullName>
    </alternativeName>
</protein>
<evidence type="ECO:0000256" key="19">
    <source>
        <dbReference type="RuleBase" id="RU004196"/>
    </source>
</evidence>
<dbReference type="InterPro" id="IPR029710">
    <property type="entry name" value="LIG4"/>
</dbReference>
<dbReference type="PROSITE" id="PS50172">
    <property type="entry name" value="BRCT"/>
    <property type="match status" value="2"/>
</dbReference>
<keyword evidence="7" id="KW-0479">Metal-binding</keyword>
<keyword evidence="15" id="KW-0539">Nucleus</keyword>
<keyword evidence="9" id="KW-0547">Nucleotide-binding</keyword>
<comment type="cofactor">
    <cofactor evidence="1">
        <name>Mg(2+)</name>
        <dbReference type="ChEBI" id="CHEBI:18420"/>
    </cofactor>
</comment>
<keyword evidence="13" id="KW-0233">DNA recombination</keyword>
<evidence type="ECO:0000256" key="1">
    <source>
        <dbReference type="ARBA" id="ARBA00001946"/>
    </source>
</evidence>